<name>A0A518BE99_9BACT</name>
<feature type="domain" description="DUF4325" evidence="1">
    <location>
        <begin position="149"/>
        <end position="202"/>
    </location>
</feature>
<dbReference type="Pfam" id="PF14213">
    <property type="entry name" value="DUF4325"/>
    <property type="match status" value="1"/>
</dbReference>
<dbReference type="AlphaFoldDB" id="A0A518BE99"/>
<protein>
    <recommendedName>
        <fullName evidence="1">DUF4325 domain-containing protein</fullName>
    </recommendedName>
</protein>
<organism evidence="2 3">
    <name type="scientific">Engelhardtia mirabilis</name>
    <dbReference type="NCBI Taxonomy" id="2528011"/>
    <lineage>
        <taxon>Bacteria</taxon>
        <taxon>Pseudomonadati</taxon>
        <taxon>Planctomycetota</taxon>
        <taxon>Planctomycetia</taxon>
        <taxon>Planctomycetia incertae sedis</taxon>
        <taxon>Engelhardtia</taxon>
    </lineage>
</organism>
<dbReference type="RefSeq" id="WP_145061807.1">
    <property type="nucleotide sequence ID" value="NZ_CP036287.1"/>
</dbReference>
<gene>
    <name evidence="2" type="ORF">Pla133_03820</name>
</gene>
<evidence type="ECO:0000313" key="3">
    <source>
        <dbReference type="Proteomes" id="UP000316921"/>
    </source>
</evidence>
<accession>A0A518BE99</accession>
<reference evidence="2 3" key="1">
    <citation type="submission" date="2019-02" db="EMBL/GenBank/DDBJ databases">
        <title>Deep-cultivation of Planctomycetes and their phenomic and genomic characterization uncovers novel biology.</title>
        <authorList>
            <person name="Wiegand S."/>
            <person name="Jogler M."/>
            <person name="Boedeker C."/>
            <person name="Pinto D."/>
            <person name="Vollmers J."/>
            <person name="Rivas-Marin E."/>
            <person name="Kohn T."/>
            <person name="Peeters S.H."/>
            <person name="Heuer A."/>
            <person name="Rast P."/>
            <person name="Oberbeckmann S."/>
            <person name="Bunk B."/>
            <person name="Jeske O."/>
            <person name="Meyerdierks A."/>
            <person name="Storesund J.E."/>
            <person name="Kallscheuer N."/>
            <person name="Luecker S."/>
            <person name="Lage O.M."/>
            <person name="Pohl T."/>
            <person name="Merkel B.J."/>
            <person name="Hornburger P."/>
            <person name="Mueller R.-W."/>
            <person name="Bruemmer F."/>
            <person name="Labrenz M."/>
            <person name="Spormann A.M."/>
            <person name="Op den Camp H."/>
            <person name="Overmann J."/>
            <person name="Amann R."/>
            <person name="Jetten M.S.M."/>
            <person name="Mascher T."/>
            <person name="Medema M.H."/>
            <person name="Devos D.P."/>
            <person name="Kaster A.-K."/>
            <person name="Ovreas L."/>
            <person name="Rohde M."/>
            <person name="Galperin M.Y."/>
            <person name="Jogler C."/>
        </authorList>
    </citation>
    <scope>NUCLEOTIDE SEQUENCE [LARGE SCALE GENOMIC DNA]</scope>
    <source>
        <strain evidence="2 3">Pla133</strain>
    </source>
</reference>
<dbReference type="InterPro" id="IPR025474">
    <property type="entry name" value="DUF4325"/>
</dbReference>
<evidence type="ECO:0000259" key="1">
    <source>
        <dbReference type="Pfam" id="PF14213"/>
    </source>
</evidence>
<proteinExistence type="predicted"/>
<evidence type="ECO:0000313" key="2">
    <source>
        <dbReference type="EMBL" id="QDU65317.1"/>
    </source>
</evidence>
<keyword evidence="3" id="KW-1185">Reference proteome</keyword>
<sequence length="216" mass="24377">MALWPDPPTGGGGLVGLIRDDGIGAFESARRDLHLGGALDALHELSKGKVTTMAERHSGEGLFFRSKAVDYFELRANGLVWVVDNLRDDQTVRQEAERPGTDVRLRLAADTQRELAELFDRYTTDFEFDRTRCVLRLFEYGTEFISRSQAKRLTHGLERFREVVLDFKGVESVGQGFVDEVLRVWARVHPEVSLVPVEMNAAVEFMVRRGLPGAER</sequence>
<dbReference type="Proteomes" id="UP000316921">
    <property type="component" value="Chromosome"/>
</dbReference>
<dbReference type="EMBL" id="CP036287">
    <property type="protein sequence ID" value="QDU65317.1"/>
    <property type="molecule type" value="Genomic_DNA"/>
</dbReference>
<dbReference type="KEGG" id="pbap:Pla133_03820"/>